<dbReference type="PROSITE" id="PS50931">
    <property type="entry name" value="HTH_LYSR"/>
    <property type="match status" value="1"/>
</dbReference>
<dbReference type="SUPFAM" id="SSF53850">
    <property type="entry name" value="Periplasmic binding protein-like II"/>
    <property type="match status" value="1"/>
</dbReference>
<dbReference type="GO" id="GO:0000976">
    <property type="term" value="F:transcription cis-regulatory region binding"/>
    <property type="evidence" value="ECO:0007669"/>
    <property type="project" value="TreeGrafter"/>
</dbReference>
<dbReference type="AlphaFoldDB" id="A0A1M6QI08"/>
<keyword evidence="2" id="KW-0805">Transcription regulation</keyword>
<evidence type="ECO:0000256" key="4">
    <source>
        <dbReference type="ARBA" id="ARBA00023163"/>
    </source>
</evidence>
<comment type="similarity">
    <text evidence="1">Belongs to the LysR transcriptional regulatory family.</text>
</comment>
<accession>A0A1M6QI08</accession>
<evidence type="ECO:0000256" key="2">
    <source>
        <dbReference type="ARBA" id="ARBA00023015"/>
    </source>
</evidence>
<dbReference type="PANTHER" id="PTHR30126">
    <property type="entry name" value="HTH-TYPE TRANSCRIPTIONAL REGULATOR"/>
    <property type="match status" value="1"/>
</dbReference>
<dbReference type="InterPro" id="IPR036388">
    <property type="entry name" value="WH-like_DNA-bd_sf"/>
</dbReference>
<dbReference type="Pfam" id="PF03466">
    <property type="entry name" value="LysR_substrate"/>
    <property type="match status" value="1"/>
</dbReference>
<feature type="domain" description="HTH lysR-type" evidence="5">
    <location>
        <begin position="1"/>
        <end position="58"/>
    </location>
</feature>
<keyword evidence="7" id="KW-1185">Reference proteome</keyword>
<evidence type="ECO:0000259" key="5">
    <source>
        <dbReference type="PROSITE" id="PS50931"/>
    </source>
</evidence>
<name>A0A1M6QI08_PSETH</name>
<dbReference type="STRING" id="1848.SAMN05443637_103342"/>
<evidence type="ECO:0000313" key="6">
    <source>
        <dbReference type="EMBL" id="SHK19954.1"/>
    </source>
</evidence>
<sequence>MRVEHLRTAIALMRYGTVNRTAAELGLAPSSVSDRVRRLESALGAALFRRDRDGMHPTPAGRAYLLAAAEGLDVLDAAAARLREPLTAVTVGAQVAICDAVLPDVLAVLERRWPGLTVTVKPDSDRSRLLDGLLRGELDAVLLLDTGPALGDLGYPVPDSDLTHADLRAVPMVAVAGPGHPLLGHPVRPADLRRDATLLGQESRCAFWLATRRWLGPGTQLTAVGGLAQVRDWVAAGRGVAVLPGFAVRDDLASGRLAALDMAPPPLQLRLVWRSSRGATEPVRTLLYALSQA</sequence>
<dbReference type="Gene3D" id="3.40.190.10">
    <property type="entry name" value="Periplasmic binding protein-like II"/>
    <property type="match status" value="2"/>
</dbReference>
<dbReference type="InterPro" id="IPR036390">
    <property type="entry name" value="WH_DNA-bd_sf"/>
</dbReference>
<dbReference type="Proteomes" id="UP000184363">
    <property type="component" value="Unassembled WGS sequence"/>
</dbReference>
<dbReference type="OrthoDB" id="570111at2"/>
<evidence type="ECO:0000256" key="3">
    <source>
        <dbReference type="ARBA" id="ARBA00023125"/>
    </source>
</evidence>
<gene>
    <name evidence="6" type="ORF">SAMN05443637_103342</name>
</gene>
<protein>
    <submittedName>
        <fullName evidence="6">DNA-binding transcriptional regulator, LysR family</fullName>
    </submittedName>
</protein>
<dbReference type="EMBL" id="FRAP01000003">
    <property type="protein sequence ID" value="SHK19954.1"/>
    <property type="molecule type" value="Genomic_DNA"/>
</dbReference>
<dbReference type="InterPro" id="IPR000847">
    <property type="entry name" value="LysR_HTH_N"/>
</dbReference>
<organism evidence="6 7">
    <name type="scientific">Pseudonocardia thermophila</name>
    <dbReference type="NCBI Taxonomy" id="1848"/>
    <lineage>
        <taxon>Bacteria</taxon>
        <taxon>Bacillati</taxon>
        <taxon>Actinomycetota</taxon>
        <taxon>Actinomycetes</taxon>
        <taxon>Pseudonocardiales</taxon>
        <taxon>Pseudonocardiaceae</taxon>
        <taxon>Pseudonocardia</taxon>
    </lineage>
</organism>
<keyword evidence="3 6" id="KW-0238">DNA-binding</keyword>
<dbReference type="SUPFAM" id="SSF46785">
    <property type="entry name" value="Winged helix' DNA-binding domain"/>
    <property type="match status" value="1"/>
</dbReference>
<evidence type="ECO:0000256" key="1">
    <source>
        <dbReference type="ARBA" id="ARBA00009437"/>
    </source>
</evidence>
<dbReference type="GO" id="GO:0003700">
    <property type="term" value="F:DNA-binding transcription factor activity"/>
    <property type="evidence" value="ECO:0007669"/>
    <property type="project" value="InterPro"/>
</dbReference>
<dbReference type="Gene3D" id="1.10.10.10">
    <property type="entry name" value="Winged helix-like DNA-binding domain superfamily/Winged helix DNA-binding domain"/>
    <property type="match status" value="1"/>
</dbReference>
<dbReference type="PANTHER" id="PTHR30126:SF40">
    <property type="entry name" value="HTH-TYPE TRANSCRIPTIONAL REGULATOR GLTR"/>
    <property type="match status" value="1"/>
</dbReference>
<reference evidence="6 7" key="1">
    <citation type="submission" date="2016-11" db="EMBL/GenBank/DDBJ databases">
        <authorList>
            <person name="Jaros S."/>
            <person name="Januszkiewicz K."/>
            <person name="Wedrychowicz H."/>
        </authorList>
    </citation>
    <scope>NUCLEOTIDE SEQUENCE [LARGE SCALE GENOMIC DNA]</scope>
    <source>
        <strain evidence="6 7">DSM 43832</strain>
    </source>
</reference>
<keyword evidence="4" id="KW-0804">Transcription</keyword>
<dbReference type="RefSeq" id="WP_073455847.1">
    <property type="nucleotide sequence ID" value="NZ_CALGVN010000015.1"/>
</dbReference>
<proteinExistence type="inferred from homology"/>
<dbReference type="Pfam" id="PF00126">
    <property type="entry name" value="HTH_1"/>
    <property type="match status" value="1"/>
</dbReference>
<dbReference type="CDD" id="cd05466">
    <property type="entry name" value="PBP2_LTTR_substrate"/>
    <property type="match status" value="1"/>
</dbReference>
<dbReference type="InterPro" id="IPR005119">
    <property type="entry name" value="LysR_subst-bd"/>
</dbReference>
<evidence type="ECO:0000313" key="7">
    <source>
        <dbReference type="Proteomes" id="UP000184363"/>
    </source>
</evidence>